<comment type="caution">
    <text evidence="1">The sequence shown here is derived from an EMBL/GenBank/DDBJ whole genome shotgun (WGS) entry which is preliminary data.</text>
</comment>
<reference evidence="1 2" key="1">
    <citation type="journal article" date="2022" name="Front. Microbiol.">
        <title>High genomic differentiation and limited gene flow indicate recent cryptic speciation within the genus Laspinema (cyanobacteria).</title>
        <authorList>
            <person name="Stanojkovic A."/>
            <person name="Skoupy S."/>
            <person name="Skaloud P."/>
            <person name="Dvorak P."/>
        </authorList>
    </citation>
    <scope>NUCLEOTIDE SEQUENCE [LARGE SCALE GENOMIC DNA]</scope>
    <source>
        <strain evidence="1 2">D2a</strain>
    </source>
</reference>
<proteinExistence type="predicted"/>
<evidence type="ECO:0000313" key="2">
    <source>
        <dbReference type="Proteomes" id="UP001525890"/>
    </source>
</evidence>
<dbReference type="Proteomes" id="UP001525890">
    <property type="component" value="Unassembled WGS sequence"/>
</dbReference>
<dbReference type="RefSeq" id="WP_368006710.1">
    <property type="nucleotide sequence ID" value="NZ_JAMXFF010000016.1"/>
</dbReference>
<dbReference type="NCBIfam" id="NF040657">
    <property type="entry name" value="immun_SitI3"/>
    <property type="match status" value="1"/>
</dbReference>
<organism evidence="1 2">
    <name type="scientific">Laspinema palackyanum D2a</name>
    <dbReference type="NCBI Taxonomy" id="2953684"/>
    <lineage>
        <taxon>Bacteria</taxon>
        <taxon>Bacillati</taxon>
        <taxon>Cyanobacteriota</taxon>
        <taxon>Cyanophyceae</taxon>
        <taxon>Oscillatoriophycideae</taxon>
        <taxon>Oscillatoriales</taxon>
        <taxon>Laspinemataceae</taxon>
        <taxon>Laspinema</taxon>
        <taxon>Laspinema palackyanum</taxon>
    </lineage>
</organism>
<gene>
    <name evidence="1" type="ORF">NG799_12205</name>
</gene>
<evidence type="ECO:0000313" key="1">
    <source>
        <dbReference type="EMBL" id="MCT7967101.1"/>
    </source>
</evidence>
<accession>A0ABT2MUC2</accession>
<sequence length="204" mass="23681">MSLEYELLIVTDWQPLDILNLLSRELELEWEETRLFGPGIVLGATPETYDPQSMMMENFGFQPTLDLWFWLDSQENYQRGKEILLEATMLVLKHLSGDVVLLFNSEYTVLQRTSGVLIFNQKILLSSKDELEKFKQPFYIQPLRSLLLYDRPTTVAVDHPIYSQLQVVATVRDKSPTRLANEAIAFYLKHIKNQEDLNNPIASE</sequence>
<name>A0ABT2MUC2_9CYAN</name>
<dbReference type="EMBL" id="JAMXFF010000016">
    <property type="protein sequence ID" value="MCT7967101.1"/>
    <property type="molecule type" value="Genomic_DNA"/>
</dbReference>
<dbReference type="InterPro" id="IPR049799">
    <property type="entry name" value="SitI3-like"/>
</dbReference>
<protein>
    <submittedName>
        <fullName evidence="1">SitI3 family protein</fullName>
    </submittedName>
</protein>
<keyword evidence="2" id="KW-1185">Reference proteome</keyword>